<keyword evidence="2" id="KW-0812">Transmembrane</keyword>
<dbReference type="AlphaFoldDB" id="A0A8H6XTW3"/>
<keyword evidence="2" id="KW-0472">Membrane</keyword>
<evidence type="ECO:0000256" key="2">
    <source>
        <dbReference type="SAM" id="Phobius"/>
    </source>
</evidence>
<sequence>MILISYRRCRRAGSNGCIIASINLHTNIPGTCSLPHFPPPCLVPFCGSSWRTMPSFTQNVDVNSPLLTYTGPWKVGGADGDPKANEYSLDTFVICGDPSCSATLDFNGTEVHVVGAYRLNSCPYIIKLDGQTLGTFGTATVTVEQFRIDLFNKTNLAAGAHSLTISPNITGFNQSTPDLNLDYFTWTTEVNSLTDLHLQDDTQAFVYTPSSAWTAFDDDNLPGFPDFDEGTGHVTGENGATALFSFAGDRVALYGAIGAQGGPYNVQIDGGTPSTFTAQQNISDPNTSLANYLSGQLLFYASNLGPGNHSVSVTATDLSAGESISIDYAIVDGTLNSVPGPITSSTPTSPSSTPSASTSQVSKHGLSAAQLGGIAAGATLGALCLLAILAYYLLRARRRQQESRSRPQASGLGPSFTQAALLHPPSIPVTSTSTWTPYQDETVSAGSPLPTSSLTSSPAISRQPASSISSQTLLAPNRAPRRAVSEKGLSAEGGGPTPKLR</sequence>
<feature type="compositionally biased region" description="Polar residues" evidence="1">
    <location>
        <begin position="459"/>
        <end position="474"/>
    </location>
</feature>
<gene>
    <name evidence="3" type="ORF">MSAN_01757200</name>
</gene>
<feature type="transmembrane region" description="Helical" evidence="2">
    <location>
        <begin position="371"/>
        <end position="394"/>
    </location>
</feature>
<evidence type="ECO:0000256" key="1">
    <source>
        <dbReference type="SAM" id="MobiDB-lite"/>
    </source>
</evidence>
<protein>
    <submittedName>
        <fullName evidence="3">Uncharacterized protein</fullName>
    </submittedName>
</protein>
<keyword evidence="4" id="KW-1185">Reference proteome</keyword>
<organism evidence="3 4">
    <name type="scientific">Mycena sanguinolenta</name>
    <dbReference type="NCBI Taxonomy" id="230812"/>
    <lineage>
        <taxon>Eukaryota</taxon>
        <taxon>Fungi</taxon>
        <taxon>Dikarya</taxon>
        <taxon>Basidiomycota</taxon>
        <taxon>Agaricomycotina</taxon>
        <taxon>Agaricomycetes</taxon>
        <taxon>Agaricomycetidae</taxon>
        <taxon>Agaricales</taxon>
        <taxon>Marasmiineae</taxon>
        <taxon>Mycenaceae</taxon>
        <taxon>Mycena</taxon>
    </lineage>
</organism>
<evidence type="ECO:0000313" key="3">
    <source>
        <dbReference type="EMBL" id="KAF7348048.1"/>
    </source>
</evidence>
<feature type="region of interest" description="Disordered" evidence="1">
    <location>
        <begin position="339"/>
        <end position="360"/>
    </location>
</feature>
<dbReference type="OrthoDB" id="2564234at2759"/>
<feature type="compositionally biased region" description="Low complexity" evidence="1">
    <location>
        <begin position="447"/>
        <end position="458"/>
    </location>
</feature>
<proteinExistence type="predicted"/>
<evidence type="ECO:0000313" key="4">
    <source>
        <dbReference type="Proteomes" id="UP000623467"/>
    </source>
</evidence>
<name>A0A8H6XTW3_9AGAR</name>
<dbReference type="EMBL" id="JACAZH010000017">
    <property type="protein sequence ID" value="KAF7348048.1"/>
    <property type="molecule type" value="Genomic_DNA"/>
</dbReference>
<feature type="region of interest" description="Disordered" evidence="1">
    <location>
        <begin position="402"/>
        <end position="501"/>
    </location>
</feature>
<accession>A0A8H6XTW3</accession>
<feature type="compositionally biased region" description="Polar residues" evidence="1">
    <location>
        <begin position="428"/>
        <end position="445"/>
    </location>
</feature>
<dbReference type="Gene3D" id="2.60.120.260">
    <property type="entry name" value="Galactose-binding domain-like"/>
    <property type="match status" value="2"/>
</dbReference>
<reference evidence="3" key="1">
    <citation type="submission" date="2020-05" db="EMBL/GenBank/DDBJ databases">
        <title>Mycena genomes resolve the evolution of fungal bioluminescence.</title>
        <authorList>
            <person name="Tsai I.J."/>
        </authorList>
    </citation>
    <scope>NUCLEOTIDE SEQUENCE</scope>
    <source>
        <strain evidence="3">160909Yilan</strain>
    </source>
</reference>
<dbReference type="Proteomes" id="UP000623467">
    <property type="component" value="Unassembled WGS sequence"/>
</dbReference>
<keyword evidence="2" id="KW-1133">Transmembrane helix</keyword>
<comment type="caution">
    <text evidence="3">The sequence shown here is derived from an EMBL/GenBank/DDBJ whole genome shotgun (WGS) entry which is preliminary data.</text>
</comment>
<feature type="compositionally biased region" description="Gly residues" evidence="1">
    <location>
        <begin position="491"/>
        <end position="501"/>
    </location>
</feature>